<keyword evidence="2" id="KW-0472">Membrane</keyword>
<evidence type="ECO:0000256" key="2">
    <source>
        <dbReference type="SAM" id="Phobius"/>
    </source>
</evidence>
<dbReference type="EMBL" id="LGRX02035279">
    <property type="protein sequence ID" value="KAK3235501.1"/>
    <property type="molecule type" value="Genomic_DNA"/>
</dbReference>
<comment type="caution">
    <text evidence="3">The sequence shown here is derived from an EMBL/GenBank/DDBJ whole genome shotgun (WGS) entry which is preliminary data.</text>
</comment>
<evidence type="ECO:0000256" key="1">
    <source>
        <dbReference type="SAM" id="MobiDB-lite"/>
    </source>
</evidence>
<dbReference type="Proteomes" id="UP001190700">
    <property type="component" value="Unassembled WGS sequence"/>
</dbReference>
<keyword evidence="4" id="KW-1185">Reference proteome</keyword>
<proteinExistence type="predicted"/>
<dbReference type="AlphaFoldDB" id="A0AAE0BFD9"/>
<protein>
    <submittedName>
        <fullName evidence="3">Uncharacterized protein</fullName>
    </submittedName>
</protein>
<reference evidence="3 4" key="1">
    <citation type="journal article" date="2015" name="Genome Biol. Evol.">
        <title>Comparative Genomics of a Bacterivorous Green Alga Reveals Evolutionary Causalities and Consequences of Phago-Mixotrophic Mode of Nutrition.</title>
        <authorList>
            <person name="Burns J.A."/>
            <person name="Paasch A."/>
            <person name="Narechania A."/>
            <person name="Kim E."/>
        </authorList>
    </citation>
    <scope>NUCLEOTIDE SEQUENCE [LARGE SCALE GENOMIC DNA]</scope>
    <source>
        <strain evidence="3 4">PLY_AMNH</strain>
    </source>
</reference>
<accession>A0AAE0BFD9</accession>
<feature type="region of interest" description="Disordered" evidence="1">
    <location>
        <begin position="166"/>
        <end position="189"/>
    </location>
</feature>
<keyword evidence="2" id="KW-1133">Transmembrane helix</keyword>
<organism evidence="3 4">
    <name type="scientific">Cymbomonas tetramitiformis</name>
    <dbReference type="NCBI Taxonomy" id="36881"/>
    <lineage>
        <taxon>Eukaryota</taxon>
        <taxon>Viridiplantae</taxon>
        <taxon>Chlorophyta</taxon>
        <taxon>Pyramimonadophyceae</taxon>
        <taxon>Pyramimonadales</taxon>
        <taxon>Pyramimonadaceae</taxon>
        <taxon>Cymbomonas</taxon>
    </lineage>
</organism>
<name>A0AAE0BFD9_9CHLO</name>
<keyword evidence="2" id="KW-0812">Transmembrane</keyword>
<sequence>MLHKIPRLGVERLEDDLATPWQSPARESLAGTGAAGGGALEGRRELRDAIFENNATLISNETLPPAESGPDYALMTNAGVVILVLMFVCLLLIWHRRRTVQVASLSSLPRRSNVYNTDLPNHNTSYVLPAVEKDSGLLLEPPRYALVIMPSSRDGVNIQGVGIASTSSSVQPHMQRSSSYNGRGPRQGS</sequence>
<feature type="transmembrane region" description="Helical" evidence="2">
    <location>
        <begin position="72"/>
        <end position="94"/>
    </location>
</feature>
<feature type="compositionally biased region" description="Polar residues" evidence="1">
    <location>
        <begin position="166"/>
        <end position="181"/>
    </location>
</feature>
<evidence type="ECO:0000313" key="3">
    <source>
        <dbReference type="EMBL" id="KAK3235501.1"/>
    </source>
</evidence>
<gene>
    <name evidence="3" type="ORF">CYMTET_54304</name>
</gene>
<evidence type="ECO:0000313" key="4">
    <source>
        <dbReference type="Proteomes" id="UP001190700"/>
    </source>
</evidence>